<protein>
    <submittedName>
        <fullName evidence="2">Uncharacterized protein</fullName>
    </submittedName>
</protein>
<sequence length="100" mass="10465">MSPVVGATPKTAGGVVPKMTGSAAPEDTGVSCDPAGKGCTPVTTLASRVEECWRVTGHEGRLALGFVLNEHPCHPLKVDLLMILKALLLLARNNAKFTKD</sequence>
<dbReference type="EMBL" id="JAKUCV010002707">
    <property type="protein sequence ID" value="KAJ4841722.1"/>
    <property type="molecule type" value="Genomic_DNA"/>
</dbReference>
<accession>A0A9Q0G1W7</accession>
<name>A0A9Q0G1W7_9ROSI</name>
<gene>
    <name evidence="2" type="ORF">Tsubulata_003006</name>
</gene>
<evidence type="ECO:0000256" key="1">
    <source>
        <dbReference type="SAM" id="MobiDB-lite"/>
    </source>
</evidence>
<evidence type="ECO:0000313" key="3">
    <source>
        <dbReference type="Proteomes" id="UP001141552"/>
    </source>
</evidence>
<reference evidence="2" key="1">
    <citation type="submission" date="2022-02" db="EMBL/GenBank/DDBJ databases">
        <authorList>
            <person name="Henning P.M."/>
            <person name="McCubbin A.G."/>
            <person name="Shore J.S."/>
        </authorList>
    </citation>
    <scope>NUCLEOTIDE SEQUENCE</scope>
    <source>
        <strain evidence="2">F60SS</strain>
        <tissue evidence="2">Leaves</tissue>
    </source>
</reference>
<dbReference type="AlphaFoldDB" id="A0A9Q0G1W7"/>
<feature type="region of interest" description="Disordered" evidence="1">
    <location>
        <begin position="1"/>
        <end position="27"/>
    </location>
</feature>
<dbReference type="Proteomes" id="UP001141552">
    <property type="component" value="Unassembled WGS sequence"/>
</dbReference>
<organism evidence="2 3">
    <name type="scientific">Turnera subulata</name>
    <dbReference type="NCBI Taxonomy" id="218843"/>
    <lineage>
        <taxon>Eukaryota</taxon>
        <taxon>Viridiplantae</taxon>
        <taxon>Streptophyta</taxon>
        <taxon>Embryophyta</taxon>
        <taxon>Tracheophyta</taxon>
        <taxon>Spermatophyta</taxon>
        <taxon>Magnoliopsida</taxon>
        <taxon>eudicotyledons</taxon>
        <taxon>Gunneridae</taxon>
        <taxon>Pentapetalae</taxon>
        <taxon>rosids</taxon>
        <taxon>fabids</taxon>
        <taxon>Malpighiales</taxon>
        <taxon>Passifloraceae</taxon>
        <taxon>Turnera</taxon>
    </lineage>
</organism>
<keyword evidence="3" id="KW-1185">Reference proteome</keyword>
<proteinExistence type="predicted"/>
<reference evidence="2" key="2">
    <citation type="journal article" date="2023" name="Plants (Basel)">
        <title>Annotation of the Turnera subulata (Passifloraceae) Draft Genome Reveals the S-Locus Evolved after the Divergence of Turneroideae from Passifloroideae in a Stepwise Manner.</title>
        <authorList>
            <person name="Henning P.M."/>
            <person name="Roalson E.H."/>
            <person name="Mir W."/>
            <person name="McCubbin A.G."/>
            <person name="Shore J.S."/>
        </authorList>
    </citation>
    <scope>NUCLEOTIDE SEQUENCE</scope>
    <source>
        <strain evidence="2">F60SS</strain>
    </source>
</reference>
<comment type="caution">
    <text evidence="2">The sequence shown here is derived from an EMBL/GenBank/DDBJ whole genome shotgun (WGS) entry which is preliminary data.</text>
</comment>
<evidence type="ECO:0000313" key="2">
    <source>
        <dbReference type="EMBL" id="KAJ4841722.1"/>
    </source>
</evidence>